<comment type="caution">
    <text evidence="2">The sequence shown here is derived from an EMBL/GenBank/DDBJ whole genome shotgun (WGS) entry which is preliminary data.</text>
</comment>
<dbReference type="Proteomes" id="UP000632273">
    <property type="component" value="Unassembled WGS sequence"/>
</dbReference>
<name>A0ABQ1THJ2_9BACT</name>
<protein>
    <recommendedName>
        <fullName evidence="4">DUF805 domain-containing protein</fullName>
    </recommendedName>
</protein>
<evidence type="ECO:0000256" key="1">
    <source>
        <dbReference type="SAM" id="Phobius"/>
    </source>
</evidence>
<gene>
    <name evidence="2" type="ORF">GCM10011383_02870</name>
</gene>
<feature type="transmembrane region" description="Helical" evidence="1">
    <location>
        <begin position="70"/>
        <end position="90"/>
    </location>
</feature>
<keyword evidence="1" id="KW-0472">Membrane</keyword>
<proteinExistence type="predicted"/>
<evidence type="ECO:0000313" key="3">
    <source>
        <dbReference type="Proteomes" id="UP000632273"/>
    </source>
</evidence>
<feature type="transmembrane region" description="Helical" evidence="1">
    <location>
        <begin position="102"/>
        <end position="122"/>
    </location>
</feature>
<sequence length="137" mass="15010">MENTSTIELAPLETTSLGRKLAVAQQIKDTLTILGMNILLIFGIMFGVAIPGLVLYFLRWRLTRGKSSRTGALLLWGIGVLHEVLCAFLFASADLQSELHDWATYLAWGYILGVIINLFGLAETLTNQATPTDSALQ</sequence>
<feature type="transmembrane region" description="Helical" evidence="1">
    <location>
        <begin position="38"/>
        <end position="58"/>
    </location>
</feature>
<evidence type="ECO:0000313" key="2">
    <source>
        <dbReference type="EMBL" id="GGE95565.1"/>
    </source>
</evidence>
<dbReference type="EMBL" id="BMHT01000001">
    <property type="protein sequence ID" value="GGE95565.1"/>
    <property type="molecule type" value="Genomic_DNA"/>
</dbReference>
<keyword evidence="3" id="KW-1185">Reference proteome</keyword>
<organism evidence="2 3">
    <name type="scientific">Hymenobacter cavernae</name>
    <dbReference type="NCBI Taxonomy" id="2044852"/>
    <lineage>
        <taxon>Bacteria</taxon>
        <taxon>Pseudomonadati</taxon>
        <taxon>Bacteroidota</taxon>
        <taxon>Cytophagia</taxon>
        <taxon>Cytophagales</taxon>
        <taxon>Hymenobacteraceae</taxon>
        <taxon>Hymenobacter</taxon>
    </lineage>
</organism>
<keyword evidence="1" id="KW-1133">Transmembrane helix</keyword>
<dbReference type="RefSeq" id="WP_188810207.1">
    <property type="nucleotide sequence ID" value="NZ_BMHT01000001.1"/>
</dbReference>
<accession>A0ABQ1THJ2</accession>
<reference evidence="3" key="1">
    <citation type="journal article" date="2019" name="Int. J. Syst. Evol. Microbiol.">
        <title>The Global Catalogue of Microorganisms (GCM) 10K type strain sequencing project: providing services to taxonomists for standard genome sequencing and annotation.</title>
        <authorList>
            <consortium name="The Broad Institute Genomics Platform"/>
            <consortium name="The Broad Institute Genome Sequencing Center for Infectious Disease"/>
            <person name="Wu L."/>
            <person name="Ma J."/>
        </authorList>
    </citation>
    <scope>NUCLEOTIDE SEQUENCE [LARGE SCALE GENOMIC DNA]</scope>
    <source>
        <strain evidence="3">CGMCC 1.15197</strain>
    </source>
</reference>
<evidence type="ECO:0008006" key="4">
    <source>
        <dbReference type="Google" id="ProtNLM"/>
    </source>
</evidence>
<keyword evidence="1" id="KW-0812">Transmembrane</keyword>